<organism evidence="11 12">
    <name type="scientific">Novosphingobium kalidii</name>
    <dbReference type="NCBI Taxonomy" id="3230299"/>
    <lineage>
        <taxon>Bacteria</taxon>
        <taxon>Pseudomonadati</taxon>
        <taxon>Pseudomonadota</taxon>
        <taxon>Alphaproteobacteria</taxon>
        <taxon>Sphingomonadales</taxon>
        <taxon>Sphingomonadaceae</taxon>
        <taxon>Novosphingobium</taxon>
    </lineage>
</organism>
<sequence>MALKIFPAHLLALASALVLPACATAPPVGPSPTAAARENDVYDKGMVSAADPRAAEAGAEMLRRGGSATDAAIATMLALTVVEPQSSGIGGGGFYVHSDAAGHLYTIDGRETAPAAATPQRFLDADGKPLLRREAVVSGLSVGVPGNVALAAKAHARDGKLAWAELFQPAIRLARGGYTLSERGRSMLARSPDSGAHDSAARALYYGADGQPHPAGTLIRNPALAATLEALAQQGPQAFYTGPLAQTLAEHVAAETPAEAGKMTLADVTSYEAKQRSAPCGTYRVYTICGMGPPSSGETTVLGILVALENFDLAALGPESPVAWHLFAEAQRLAYADRELYLADPDFVPVPLAGLTNHAYLLERGKAISPGQTLPTVTAGDPPGGDRLSFATGQHYPEHGTSHFVAVDRKGNAVSYTSTIESAFGSGLFVGGFYLNNELTDFSAVPEQNGRLVANRVEGGKRPRSSMAPTLVFGPDGKLLVAVGAAGGATIPVQVARALIGFLDWKLPIQEALALPVLFSPQDTVIVEKGSRLEAMVPALENLGHKVRTAELPLKTNAIAVVNGRLAGAADPRSEGRAVAQ</sequence>
<evidence type="ECO:0000256" key="10">
    <source>
        <dbReference type="SAM" id="SignalP"/>
    </source>
</evidence>
<protein>
    <recommendedName>
        <fullName evidence="9">Glutathione hydrolase proenzyme</fullName>
        <ecNumber evidence="9">2.3.2.2</ecNumber>
        <ecNumber evidence="9">3.4.19.13</ecNumber>
    </recommendedName>
    <component>
        <recommendedName>
            <fullName evidence="9">Glutathione hydrolase large chain</fullName>
        </recommendedName>
    </component>
    <component>
        <recommendedName>
            <fullName evidence="9">Glutathione hydrolase small chain</fullName>
        </recommendedName>
    </component>
</protein>
<keyword evidence="6 9" id="KW-0865">Zymogen</keyword>
<dbReference type="Pfam" id="PF01019">
    <property type="entry name" value="G_glu_transpept"/>
    <property type="match status" value="1"/>
</dbReference>
<dbReference type="GO" id="GO:0103068">
    <property type="term" value="F:leukotriene C4 gamma-glutamyl transferase activity"/>
    <property type="evidence" value="ECO:0007669"/>
    <property type="project" value="UniProtKB-EC"/>
</dbReference>
<evidence type="ECO:0000256" key="6">
    <source>
        <dbReference type="ARBA" id="ARBA00023145"/>
    </source>
</evidence>
<comment type="subunit">
    <text evidence="9">This enzyme consists of two polypeptide chains, which are synthesized in precursor form from a single polypeptide.</text>
</comment>
<comment type="catalytic activity">
    <reaction evidence="2 9">
        <text>glutathione + H2O = L-cysteinylglycine + L-glutamate</text>
        <dbReference type="Rhea" id="RHEA:28807"/>
        <dbReference type="ChEBI" id="CHEBI:15377"/>
        <dbReference type="ChEBI" id="CHEBI:29985"/>
        <dbReference type="ChEBI" id="CHEBI:57925"/>
        <dbReference type="ChEBI" id="CHEBI:61694"/>
        <dbReference type="EC" id="3.4.19.13"/>
    </reaction>
</comment>
<proteinExistence type="inferred from homology"/>
<dbReference type="EC" id="2.3.2.2" evidence="9"/>
<keyword evidence="4 9" id="KW-0808">Transferase</keyword>
<accession>A0ABV2CXF5</accession>
<dbReference type="EC" id="3.4.19.13" evidence="9"/>
<dbReference type="InterPro" id="IPR000101">
    <property type="entry name" value="GGT_peptidase"/>
</dbReference>
<dbReference type="PRINTS" id="PR01210">
    <property type="entry name" value="GGTRANSPTASE"/>
</dbReference>
<feature type="signal peptide" evidence="10">
    <location>
        <begin position="1"/>
        <end position="23"/>
    </location>
</feature>
<gene>
    <name evidence="11" type="primary">ggt</name>
    <name evidence="11" type="ORF">ABVV53_01260</name>
</gene>
<comment type="catalytic activity">
    <reaction evidence="1 9">
        <text>an S-substituted glutathione + H2O = an S-substituted L-cysteinylglycine + L-glutamate</text>
        <dbReference type="Rhea" id="RHEA:59468"/>
        <dbReference type="ChEBI" id="CHEBI:15377"/>
        <dbReference type="ChEBI" id="CHEBI:29985"/>
        <dbReference type="ChEBI" id="CHEBI:90779"/>
        <dbReference type="ChEBI" id="CHEBI:143103"/>
        <dbReference type="EC" id="3.4.19.13"/>
    </reaction>
</comment>
<keyword evidence="7 9" id="KW-0012">Acyltransferase</keyword>
<evidence type="ECO:0000313" key="11">
    <source>
        <dbReference type="EMBL" id="MET1754099.1"/>
    </source>
</evidence>
<comment type="PTM">
    <text evidence="9">Cleaved by autocatalysis into a large and a small subunit.</text>
</comment>
<keyword evidence="9" id="KW-0317">Glutathione biosynthesis</keyword>
<evidence type="ECO:0000256" key="3">
    <source>
        <dbReference type="ARBA" id="ARBA00009381"/>
    </source>
</evidence>
<evidence type="ECO:0000256" key="7">
    <source>
        <dbReference type="ARBA" id="ARBA00023315"/>
    </source>
</evidence>
<keyword evidence="5 9" id="KW-0378">Hydrolase</keyword>
<dbReference type="PANTHER" id="PTHR43199:SF1">
    <property type="entry name" value="GLUTATHIONE HYDROLASE PROENZYME"/>
    <property type="match status" value="1"/>
</dbReference>
<dbReference type="InterPro" id="IPR051792">
    <property type="entry name" value="GGT_bact"/>
</dbReference>
<dbReference type="InterPro" id="IPR029055">
    <property type="entry name" value="Ntn_hydrolases_N"/>
</dbReference>
<evidence type="ECO:0000256" key="4">
    <source>
        <dbReference type="ARBA" id="ARBA00022679"/>
    </source>
</evidence>
<dbReference type="EMBL" id="JBEWLY010000004">
    <property type="protein sequence ID" value="MET1754099.1"/>
    <property type="molecule type" value="Genomic_DNA"/>
</dbReference>
<evidence type="ECO:0000256" key="5">
    <source>
        <dbReference type="ARBA" id="ARBA00022801"/>
    </source>
</evidence>
<dbReference type="InterPro" id="IPR043137">
    <property type="entry name" value="GGT_ssub_C"/>
</dbReference>
<dbReference type="Proteomes" id="UP001548713">
    <property type="component" value="Unassembled WGS sequence"/>
</dbReference>
<evidence type="ECO:0000256" key="2">
    <source>
        <dbReference type="ARBA" id="ARBA00001089"/>
    </source>
</evidence>
<feature type="chain" id="PRO_5045414388" description="Glutathione hydrolase proenzyme" evidence="10">
    <location>
        <begin position="24"/>
        <end position="581"/>
    </location>
</feature>
<dbReference type="PANTHER" id="PTHR43199">
    <property type="entry name" value="GLUTATHIONE HYDROLASE"/>
    <property type="match status" value="1"/>
</dbReference>
<keyword evidence="12" id="KW-1185">Reference proteome</keyword>
<keyword evidence="10" id="KW-0732">Signal</keyword>
<evidence type="ECO:0000256" key="1">
    <source>
        <dbReference type="ARBA" id="ARBA00001049"/>
    </source>
</evidence>
<comment type="pathway">
    <text evidence="9">Sulfur metabolism; glutathione metabolism.</text>
</comment>
<dbReference type="SUPFAM" id="SSF56235">
    <property type="entry name" value="N-terminal nucleophile aminohydrolases (Ntn hydrolases)"/>
    <property type="match status" value="1"/>
</dbReference>
<evidence type="ECO:0000256" key="8">
    <source>
        <dbReference type="ARBA" id="ARBA00047417"/>
    </source>
</evidence>
<dbReference type="Gene3D" id="3.60.20.40">
    <property type="match status" value="1"/>
</dbReference>
<evidence type="ECO:0000256" key="9">
    <source>
        <dbReference type="RuleBase" id="RU368036"/>
    </source>
</evidence>
<comment type="catalytic activity">
    <reaction evidence="8 9">
        <text>an N-terminal (5-L-glutamyl)-[peptide] + an alpha-amino acid = 5-L-glutamyl amino acid + an N-terminal L-alpha-aminoacyl-[peptide]</text>
        <dbReference type="Rhea" id="RHEA:23904"/>
        <dbReference type="Rhea" id="RHEA-COMP:9780"/>
        <dbReference type="Rhea" id="RHEA-COMP:9795"/>
        <dbReference type="ChEBI" id="CHEBI:77644"/>
        <dbReference type="ChEBI" id="CHEBI:78597"/>
        <dbReference type="ChEBI" id="CHEBI:78599"/>
        <dbReference type="ChEBI" id="CHEBI:78608"/>
        <dbReference type="EC" id="2.3.2.2"/>
    </reaction>
</comment>
<comment type="similarity">
    <text evidence="3 9">Belongs to the gamma-glutamyltransferase family.</text>
</comment>
<dbReference type="NCBIfam" id="TIGR00066">
    <property type="entry name" value="g_glut_trans"/>
    <property type="match status" value="1"/>
</dbReference>
<evidence type="ECO:0000313" key="12">
    <source>
        <dbReference type="Proteomes" id="UP001548713"/>
    </source>
</evidence>
<reference evidence="11 12" key="1">
    <citation type="submission" date="2024-07" db="EMBL/GenBank/DDBJ databases">
        <title>Novosphingobium kalidii RD2P27.</title>
        <authorList>
            <person name="Sun J.-Q."/>
        </authorList>
    </citation>
    <scope>NUCLEOTIDE SEQUENCE [LARGE SCALE GENOMIC DNA]</scope>
    <source>
        <strain evidence="11 12">RD2P27</strain>
    </source>
</reference>
<name>A0ABV2CXF5_9SPHN</name>
<comment type="caution">
    <text evidence="11">The sequence shown here is derived from an EMBL/GenBank/DDBJ whole genome shotgun (WGS) entry which is preliminary data.</text>
</comment>
<dbReference type="InterPro" id="IPR043138">
    <property type="entry name" value="GGT_lsub"/>
</dbReference>
<dbReference type="Gene3D" id="1.10.246.130">
    <property type="match status" value="1"/>
</dbReference>
<dbReference type="RefSeq" id="WP_353982503.1">
    <property type="nucleotide sequence ID" value="NZ_JBEWLY010000004.1"/>
</dbReference>